<organism evidence="2 3">
    <name type="scientific">Bradyrhizobium japonicum</name>
    <dbReference type="NCBI Taxonomy" id="375"/>
    <lineage>
        <taxon>Bacteria</taxon>
        <taxon>Pseudomonadati</taxon>
        <taxon>Pseudomonadota</taxon>
        <taxon>Alphaproteobacteria</taxon>
        <taxon>Hyphomicrobiales</taxon>
        <taxon>Nitrobacteraceae</taxon>
        <taxon>Bradyrhizobium</taxon>
    </lineage>
</organism>
<evidence type="ECO:0000256" key="1">
    <source>
        <dbReference type="SAM" id="Phobius"/>
    </source>
</evidence>
<name>A0A0A3Y5S1_BRAJP</name>
<dbReference type="AlphaFoldDB" id="A0A0A3Y5S1"/>
<keyword evidence="1" id="KW-1133">Transmembrane helix</keyword>
<dbReference type="NCBIfam" id="TIGR04222">
    <property type="entry name" value="near_uncomplex"/>
    <property type="match status" value="1"/>
</dbReference>
<dbReference type="Proteomes" id="UP000030377">
    <property type="component" value="Unassembled WGS sequence"/>
</dbReference>
<evidence type="ECO:0000313" key="2">
    <source>
        <dbReference type="EMBL" id="KGT80751.1"/>
    </source>
</evidence>
<feature type="transmembrane region" description="Helical" evidence="1">
    <location>
        <begin position="221"/>
        <end position="241"/>
    </location>
</feature>
<evidence type="ECO:0000313" key="3">
    <source>
        <dbReference type="Proteomes" id="UP000030377"/>
    </source>
</evidence>
<gene>
    <name evidence="2" type="ORF">MA20_04800</name>
</gene>
<evidence type="ECO:0008006" key="4">
    <source>
        <dbReference type="Google" id="ProtNLM"/>
    </source>
</evidence>
<feature type="transmembrane region" description="Helical" evidence="1">
    <location>
        <begin position="171"/>
        <end position="189"/>
    </location>
</feature>
<dbReference type="InterPro" id="IPR026467">
    <property type="entry name" value="Ser/Gly_Cys_C_dom"/>
</dbReference>
<proteinExistence type="predicted"/>
<accession>A0A0A3Y5S1</accession>
<protein>
    <recommendedName>
        <fullName evidence="4">TIGR04222 domain-containing membrane protein</fullName>
    </recommendedName>
</protein>
<reference evidence="2 3" key="1">
    <citation type="submission" date="2014-09" db="EMBL/GenBank/DDBJ databases">
        <title>Draft genome of Bradyrhizobium japonicum Is-34.</title>
        <authorList>
            <person name="Tsurumaru H."/>
            <person name="Yamakawa T."/>
            <person name="Hashimoto S."/>
            <person name="Okizaki K."/>
            <person name="Kanesaki Y."/>
            <person name="Yoshikawa H."/>
            <person name="Yajima S."/>
        </authorList>
    </citation>
    <scope>NUCLEOTIDE SEQUENCE [LARGE SCALE GENOMIC DNA]</scope>
    <source>
        <strain evidence="2 3">Is-34</strain>
    </source>
</reference>
<keyword evidence="1" id="KW-0812">Transmembrane</keyword>
<dbReference type="RefSeq" id="WP_041953952.1">
    <property type="nucleotide sequence ID" value="NZ_JRPN01000003.1"/>
</dbReference>
<dbReference type="EMBL" id="JRPN01000003">
    <property type="protein sequence ID" value="KGT80751.1"/>
    <property type="molecule type" value="Genomic_DNA"/>
</dbReference>
<comment type="caution">
    <text evidence="2">The sequence shown here is derived from an EMBL/GenBank/DDBJ whole genome shotgun (WGS) entry which is preliminary data.</text>
</comment>
<feature type="transmembrane region" description="Helical" evidence="1">
    <location>
        <begin position="6"/>
        <end position="29"/>
    </location>
</feature>
<feature type="transmembrane region" description="Helical" evidence="1">
    <location>
        <begin position="144"/>
        <end position="165"/>
    </location>
</feature>
<keyword evidence="1" id="KW-0472">Membrane</keyword>
<sequence length="277" mass="28731">MEFNPFNWTAGPFLTLYLALAFTIFFLGFRLKSQIGPAMTAGGKLGVLELAYLAGGANRLGDTVLFRLTSGHGATIEPNGHKITVTDQSPLAALIHRPPQLQFDPSMTRKQFQNSIGPIVERIEGLLQRSGYCPTREEMASFRLTVLPLIAALIVFGLTKAAIGASRHHPVDFLLFLVLLTAVGGIILASTPRRTQAGTQLLESYQTAHERASRAPRDSELLIALALSGAVVLTGTAHASVYSASQTMSSSGSGSSDGGGGCGGGGGGGGGGCGGCS</sequence>